<dbReference type="Proteomes" id="UP001469553">
    <property type="component" value="Unassembled WGS sequence"/>
</dbReference>
<protein>
    <submittedName>
        <fullName evidence="1">Uncharacterized protein</fullName>
    </submittedName>
</protein>
<keyword evidence="2" id="KW-1185">Reference proteome</keyword>
<organism evidence="1 2">
    <name type="scientific">Ameca splendens</name>
    <dbReference type="NCBI Taxonomy" id="208324"/>
    <lineage>
        <taxon>Eukaryota</taxon>
        <taxon>Metazoa</taxon>
        <taxon>Chordata</taxon>
        <taxon>Craniata</taxon>
        <taxon>Vertebrata</taxon>
        <taxon>Euteleostomi</taxon>
        <taxon>Actinopterygii</taxon>
        <taxon>Neopterygii</taxon>
        <taxon>Teleostei</taxon>
        <taxon>Neoteleostei</taxon>
        <taxon>Acanthomorphata</taxon>
        <taxon>Ovalentaria</taxon>
        <taxon>Atherinomorphae</taxon>
        <taxon>Cyprinodontiformes</taxon>
        <taxon>Goodeidae</taxon>
        <taxon>Ameca</taxon>
    </lineage>
</organism>
<name>A0ABV0YLB3_9TELE</name>
<sequence>MFHYHISAACMSFRAGVLQTRNSKLNVKFSGETHGTHVTSQGSPRGSHLGSELQWEWGSFFSQAAEQEFDLQRHSTALGLFCRKEGRAEIWRREAEIALGAMRKISSA</sequence>
<comment type="caution">
    <text evidence="1">The sequence shown here is derived from an EMBL/GenBank/DDBJ whole genome shotgun (WGS) entry which is preliminary data.</text>
</comment>
<reference evidence="1 2" key="1">
    <citation type="submission" date="2021-06" db="EMBL/GenBank/DDBJ databases">
        <authorList>
            <person name="Palmer J.M."/>
        </authorList>
    </citation>
    <scope>NUCLEOTIDE SEQUENCE [LARGE SCALE GENOMIC DNA]</scope>
    <source>
        <strain evidence="1 2">AS_MEX2019</strain>
        <tissue evidence="1">Muscle</tissue>
    </source>
</reference>
<gene>
    <name evidence="1" type="ORF">AMECASPLE_004774</name>
</gene>
<evidence type="ECO:0000313" key="1">
    <source>
        <dbReference type="EMBL" id="MEQ2294516.1"/>
    </source>
</evidence>
<evidence type="ECO:0000313" key="2">
    <source>
        <dbReference type="Proteomes" id="UP001469553"/>
    </source>
</evidence>
<accession>A0ABV0YLB3</accession>
<dbReference type="EMBL" id="JAHRIP010037827">
    <property type="protein sequence ID" value="MEQ2294516.1"/>
    <property type="molecule type" value="Genomic_DNA"/>
</dbReference>
<proteinExistence type="predicted"/>